<dbReference type="Proteomes" id="UP001189429">
    <property type="component" value="Unassembled WGS sequence"/>
</dbReference>
<organism evidence="2 3">
    <name type="scientific">Prorocentrum cordatum</name>
    <dbReference type="NCBI Taxonomy" id="2364126"/>
    <lineage>
        <taxon>Eukaryota</taxon>
        <taxon>Sar</taxon>
        <taxon>Alveolata</taxon>
        <taxon>Dinophyceae</taxon>
        <taxon>Prorocentrales</taxon>
        <taxon>Prorocentraceae</taxon>
        <taxon>Prorocentrum</taxon>
    </lineage>
</organism>
<keyword evidence="3" id="KW-1185">Reference proteome</keyword>
<dbReference type="EMBL" id="CAUYUJ010014305">
    <property type="protein sequence ID" value="CAK0839571.1"/>
    <property type="molecule type" value="Genomic_DNA"/>
</dbReference>
<evidence type="ECO:0000256" key="1">
    <source>
        <dbReference type="SAM" id="MobiDB-lite"/>
    </source>
</evidence>
<evidence type="ECO:0000313" key="3">
    <source>
        <dbReference type="Proteomes" id="UP001189429"/>
    </source>
</evidence>
<dbReference type="Pfam" id="PF18143">
    <property type="entry name" value="HAD_SAK_2"/>
    <property type="match status" value="1"/>
</dbReference>
<sequence length="333" mass="37122">MAAAEKAAGPNPMDDALKQRTAAAAAIKEKEVQEKLERVKKGMEDAKKRRRAEEKAAKEAAAAAQLAKKGKTAPVEAPSLDDLYGGLPPPDPLKDSDFVARQKDWGKDNWRAHRFPPLPPEEPTKVIFLDVDGVLRPLTAGGFRSMMVDGEWALRAETADFISSSLLALRHIVEETGSLIVLSSEWRRDLPMRQGVDNALAEYEMRPCVSWTPTDLARDMGTENPFKAFTERRAREVSQWISNNPQVKQWVVIDDINMADADEGRKVEPTSTRCPPPTGVWQLIRGWSWFGIVQTHRKIGLTMEQAKAAVRILRGEKLPPQILPVQPHIELTG</sequence>
<feature type="region of interest" description="Disordered" evidence="1">
    <location>
        <begin position="38"/>
        <end position="77"/>
    </location>
</feature>
<gene>
    <name evidence="2" type="ORF">PCOR1329_LOCUS35223</name>
</gene>
<reference evidence="2" key="1">
    <citation type="submission" date="2023-10" db="EMBL/GenBank/DDBJ databases">
        <authorList>
            <person name="Chen Y."/>
            <person name="Shah S."/>
            <person name="Dougan E. K."/>
            <person name="Thang M."/>
            <person name="Chan C."/>
        </authorList>
    </citation>
    <scope>NUCLEOTIDE SEQUENCE [LARGE SCALE GENOMIC DNA]</scope>
</reference>
<evidence type="ECO:0008006" key="4">
    <source>
        <dbReference type="Google" id="ProtNLM"/>
    </source>
</evidence>
<accession>A0ABN9T494</accession>
<name>A0ABN9T494_9DINO</name>
<feature type="region of interest" description="Disordered" evidence="1">
    <location>
        <begin position="1"/>
        <end position="22"/>
    </location>
</feature>
<evidence type="ECO:0000313" key="2">
    <source>
        <dbReference type="EMBL" id="CAK0839571.1"/>
    </source>
</evidence>
<protein>
    <recommendedName>
        <fullName evidence="4">Mitochondrial import inner membrane translocase subunit TIM50</fullName>
    </recommendedName>
</protein>
<proteinExistence type="predicted"/>
<comment type="caution">
    <text evidence="2">The sequence shown here is derived from an EMBL/GenBank/DDBJ whole genome shotgun (WGS) entry which is preliminary data.</text>
</comment>
<feature type="compositionally biased region" description="Basic and acidic residues" evidence="1">
    <location>
        <begin position="38"/>
        <end position="58"/>
    </location>
</feature>